<organism evidence="1 2">
    <name type="scientific">Dibothriocephalus latus</name>
    <name type="common">Fish tapeworm</name>
    <name type="synonym">Diphyllobothrium latum</name>
    <dbReference type="NCBI Taxonomy" id="60516"/>
    <lineage>
        <taxon>Eukaryota</taxon>
        <taxon>Metazoa</taxon>
        <taxon>Spiralia</taxon>
        <taxon>Lophotrochozoa</taxon>
        <taxon>Platyhelminthes</taxon>
        <taxon>Cestoda</taxon>
        <taxon>Eucestoda</taxon>
        <taxon>Diphyllobothriidea</taxon>
        <taxon>Diphyllobothriidae</taxon>
        <taxon>Dibothriocephalus</taxon>
    </lineage>
</organism>
<dbReference type="Proteomes" id="UP000281553">
    <property type="component" value="Unassembled WGS sequence"/>
</dbReference>
<protein>
    <submittedName>
        <fullName evidence="1">Uncharacterized protein</fullName>
    </submittedName>
</protein>
<keyword evidence="2" id="KW-1185">Reference proteome</keyword>
<dbReference type="EMBL" id="UYRU01046474">
    <property type="protein sequence ID" value="VDN09138.1"/>
    <property type="molecule type" value="Genomic_DNA"/>
</dbReference>
<evidence type="ECO:0000313" key="1">
    <source>
        <dbReference type="EMBL" id="VDN09138.1"/>
    </source>
</evidence>
<dbReference type="AlphaFoldDB" id="A0A3P7LGY9"/>
<dbReference type="OrthoDB" id="6265272at2759"/>
<proteinExistence type="predicted"/>
<accession>A0A3P7LGY9</accession>
<gene>
    <name evidence="1" type="ORF">DILT_LOCUS4969</name>
</gene>
<name>A0A3P7LGY9_DIBLA</name>
<evidence type="ECO:0000313" key="2">
    <source>
        <dbReference type="Proteomes" id="UP000281553"/>
    </source>
</evidence>
<reference evidence="1 2" key="1">
    <citation type="submission" date="2018-11" db="EMBL/GenBank/DDBJ databases">
        <authorList>
            <consortium name="Pathogen Informatics"/>
        </authorList>
    </citation>
    <scope>NUCLEOTIDE SEQUENCE [LARGE SCALE GENOMIC DNA]</scope>
</reference>
<sequence length="92" mass="10070">MPDGDCAKLLNLNGRLVKNAHQANCISFDGLKIDSVVGLRDSLLVFHPHGFLGKSFAAEFRESDMNNNSRQLILSVLSLGSGNPDQFLKKNL</sequence>